<sequence>MCHPAWARARIAAQRLNDFARLRRVRDRIDREHTQPLDVLALARDADLAAGDLSRQFRLAYGASPYAYLTARRAERARTLLHHREAPPARAVSVP</sequence>
<dbReference type="PROSITE" id="PS01124">
    <property type="entry name" value="HTH_ARAC_FAMILY_2"/>
    <property type="match status" value="1"/>
</dbReference>
<organism evidence="5 6">
    <name type="scientific">Kitasatospora gansuensis</name>
    <dbReference type="NCBI Taxonomy" id="258050"/>
    <lineage>
        <taxon>Bacteria</taxon>
        <taxon>Bacillati</taxon>
        <taxon>Actinomycetota</taxon>
        <taxon>Actinomycetes</taxon>
        <taxon>Kitasatosporales</taxon>
        <taxon>Streptomycetaceae</taxon>
        <taxon>Kitasatospora</taxon>
    </lineage>
</organism>
<keyword evidence="3" id="KW-0804">Transcription</keyword>
<evidence type="ECO:0000313" key="6">
    <source>
        <dbReference type="Proteomes" id="UP000573327"/>
    </source>
</evidence>
<protein>
    <submittedName>
        <fullName evidence="5">AraC-like DNA-binding protein</fullName>
    </submittedName>
</protein>
<gene>
    <name evidence="5" type="ORF">F4556_003787</name>
</gene>
<dbReference type="Proteomes" id="UP000573327">
    <property type="component" value="Unassembled WGS sequence"/>
</dbReference>
<dbReference type="GO" id="GO:0043565">
    <property type="term" value="F:sequence-specific DNA binding"/>
    <property type="evidence" value="ECO:0007669"/>
    <property type="project" value="InterPro"/>
</dbReference>
<comment type="caution">
    <text evidence="5">The sequence shown here is derived from an EMBL/GenBank/DDBJ whole genome shotgun (WGS) entry which is preliminary data.</text>
</comment>
<dbReference type="Gene3D" id="1.10.10.60">
    <property type="entry name" value="Homeodomain-like"/>
    <property type="match status" value="1"/>
</dbReference>
<evidence type="ECO:0000259" key="4">
    <source>
        <dbReference type="PROSITE" id="PS01124"/>
    </source>
</evidence>
<feature type="domain" description="HTH araC/xylS-type" evidence="4">
    <location>
        <begin position="23"/>
        <end position="95"/>
    </location>
</feature>
<dbReference type="InterPro" id="IPR009057">
    <property type="entry name" value="Homeodomain-like_sf"/>
</dbReference>
<reference evidence="5 6" key="1">
    <citation type="submission" date="2020-08" db="EMBL/GenBank/DDBJ databases">
        <title>Sequencing the genomes of 1000 actinobacteria strains.</title>
        <authorList>
            <person name="Klenk H.-P."/>
        </authorList>
    </citation>
    <scope>NUCLEOTIDE SEQUENCE [LARGE SCALE GENOMIC DNA]</scope>
    <source>
        <strain evidence="5 6">DSM 44786</strain>
    </source>
</reference>
<keyword evidence="1" id="KW-0805">Transcription regulation</keyword>
<evidence type="ECO:0000313" key="5">
    <source>
        <dbReference type="EMBL" id="MBB4948252.1"/>
    </source>
</evidence>
<accession>A0A7W7WHY3</accession>
<evidence type="ECO:0000256" key="3">
    <source>
        <dbReference type="ARBA" id="ARBA00023163"/>
    </source>
</evidence>
<dbReference type="SUPFAM" id="SSF46689">
    <property type="entry name" value="Homeodomain-like"/>
    <property type="match status" value="1"/>
</dbReference>
<keyword evidence="2 5" id="KW-0238">DNA-binding</keyword>
<dbReference type="InterPro" id="IPR050204">
    <property type="entry name" value="AraC_XylS_family_regulators"/>
</dbReference>
<dbReference type="AlphaFoldDB" id="A0A7W7WHY3"/>
<name>A0A7W7WHY3_9ACTN</name>
<evidence type="ECO:0000256" key="2">
    <source>
        <dbReference type="ARBA" id="ARBA00023125"/>
    </source>
</evidence>
<dbReference type="GO" id="GO:0003700">
    <property type="term" value="F:DNA-binding transcription factor activity"/>
    <property type="evidence" value="ECO:0007669"/>
    <property type="project" value="InterPro"/>
</dbReference>
<keyword evidence="6" id="KW-1185">Reference proteome</keyword>
<dbReference type="PANTHER" id="PTHR46796">
    <property type="entry name" value="HTH-TYPE TRANSCRIPTIONAL ACTIVATOR RHAS-RELATED"/>
    <property type="match status" value="1"/>
</dbReference>
<dbReference type="EMBL" id="JACHJR010000001">
    <property type="protein sequence ID" value="MBB4948252.1"/>
    <property type="molecule type" value="Genomic_DNA"/>
</dbReference>
<proteinExistence type="predicted"/>
<dbReference type="InterPro" id="IPR018060">
    <property type="entry name" value="HTH_AraC"/>
</dbReference>
<evidence type="ECO:0000256" key="1">
    <source>
        <dbReference type="ARBA" id="ARBA00023015"/>
    </source>
</evidence>